<sequence length="173" mass="19074">MTQNTEQNVRTRDEQIGDIANDWIATGMGRNIAYEWASEVVHEAEARGAEEQRRKDAEGQVPIAWLIEDPLKGRPGCAHLIDRASTNRAYAENMETLNFDVSPLYTHPANVAALVARVKELVAENEKFRNAMSAIATHVGGFASPNCSVDFMTSAIPEEVRLSFTTLTREGGV</sequence>
<dbReference type="EMBL" id="LHZB01000121">
    <property type="protein sequence ID" value="KXU99265.1"/>
    <property type="molecule type" value="Genomic_DNA"/>
</dbReference>
<dbReference type="AlphaFoldDB" id="A0A149QPN4"/>
<dbReference type="Proteomes" id="UP000075573">
    <property type="component" value="Unassembled WGS sequence"/>
</dbReference>
<comment type="caution">
    <text evidence="1">The sequence shown here is derived from an EMBL/GenBank/DDBJ whole genome shotgun (WGS) entry which is preliminary data.</text>
</comment>
<dbReference type="PATRIC" id="fig|442.7.peg.84"/>
<organism evidence="1 2">
    <name type="scientific">Gluconobacter potus</name>
    <dbReference type="NCBI Taxonomy" id="2724927"/>
    <lineage>
        <taxon>Bacteria</taxon>
        <taxon>Pseudomonadati</taxon>
        <taxon>Pseudomonadota</taxon>
        <taxon>Alphaproteobacteria</taxon>
        <taxon>Acetobacterales</taxon>
        <taxon>Acetobacteraceae</taxon>
        <taxon>Gluconobacter</taxon>
    </lineage>
</organism>
<proteinExistence type="predicted"/>
<gene>
    <name evidence="1" type="ORF">AD929_15850</name>
</gene>
<accession>A0A149QPN4</accession>
<evidence type="ECO:0000313" key="2">
    <source>
        <dbReference type="Proteomes" id="UP000075573"/>
    </source>
</evidence>
<dbReference type="RefSeq" id="WP_062497889.1">
    <property type="nucleotide sequence ID" value="NZ_LHZB01000121.1"/>
</dbReference>
<name>A0A149QPN4_9PROT</name>
<reference evidence="1 2" key="1">
    <citation type="submission" date="2015-06" db="EMBL/GenBank/DDBJ databases">
        <title>Improved classification and identification of acetic acid bacteria using matrix-assisted laser desorption/ionization time-of-flight mass spectrometry; Gluconobacter nephelii and Gluconobacter uchimurae are later heterotypic synonyms of Gluconobacter japonicus and Gluconobacter oxydans, respectively.</title>
        <authorList>
            <person name="Li L."/>
            <person name="Cleenwerck I."/>
            <person name="De Vuyst L."/>
            <person name="Vandamme P."/>
        </authorList>
    </citation>
    <scope>NUCLEOTIDE SEQUENCE [LARGE SCALE GENOMIC DNA]</scope>
    <source>
        <strain evidence="1 2">LMG 1764</strain>
    </source>
</reference>
<protein>
    <submittedName>
        <fullName evidence="1">Uncharacterized protein</fullName>
    </submittedName>
</protein>
<evidence type="ECO:0000313" key="1">
    <source>
        <dbReference type="EMBL" id="KXU99265.1"/>
    </source>
</evidence>